<reference evidence="2 3" key="1">
    <citation type="submission" date="2018-01" db="EMBL/GenBank/DDBJ databases">
        <title>Denitrification phenotypes of diverse strains of Pseudomonas stutzeri.</title>
        <authorList>
            <person name="Milligan D.A."/>
            <person name="Bergaust L."/>
            <person name="Bakken L.R."/>
            <person name="Frostegard A."/>
        </authorList>
    </citation>
    <scope>NUCLEOTIDE SEQUENCE [LARGE SCALE GENOMIC DNA]</scope>
    <source>
        <strain evidence="2 3">CCUG 44592</strain>
    </source>
</reference>
<dbReference type="GO" id="GO:0044010">
    <property type="term" value="P:single-species biofilm formation"/>
    <property type="evidence" value="ECO:0007669"/>
    <property type="project" value="TreeGrafter"/>
</dbReference>
<dbReference type="PIRSF" id="PIRSF006257">
    <property type="entry name" value="UCP006257"/>
    <property type="match status" value="1"/>
</dbReference>
<dbReference type="InterPro" id="IPR007384">
    <property type="entry name" value="UCP006257"/>
</dbReference>
<accession>A0A2N8R9X0</accession>
<organism evidence="2 3">
    <name type="scientific">Stutzerimonas stutzeri</name>
    <name type="common">Pseudomonas stutzeri</name>
    <dbReference type="NCBI Taxonomy" id="316"/>
    <lineage>
        <taxon>Bacteria</taxon>
        <taxon>Pseudomonadati</taxon>
        <taxon>Pseudomonadota</taxon>
        <taxon>Gammaproteobacteria</taxon>
        <taxon>Pseudomonadales</taxon>
        <taxon>Pseudomonadaceae</taxon>
        <taxon>Stutzerimonas</taxon>
    </lineage>
</organism>
<dbReference type="SUPFAM" id="SSF158452">
    <property type="entry name" value="YqcC-like"/>
    <property type="match status" value="1"/>
</dbReference>
<gene>
    <name evidence="2" type="ORF">CXK99_18860</name>
</gene>
<sequence>MDKRLPAVAQQLLLIERELRALELWGVESPGAEALASVEPFCVDTLRFEEWLQWIFLPRMKNIVEADHPLPAVSGICAMAEMAYRDAQVASLLEALRGFDELIDAPSASGS</sequence>
<feature type="domain" description="YqcC-like" evidence="1">
    <location>
        <begin position="8"/>
        <end position="102"/>
    </location>
</feature>
<evidence type="ECO:0000259" key="1">
    <source>
        <dbReference type="Pfam" id="PF04287"/>
    </source>
</evidence>
<dbReference type="PANTHER" id="PTHR39586:SF1">
    <property type="entry name" value="CYTOPLASMIC PROTEIN"/>
    <property type="match status" value="1"/>
</dbReference>
<evidence type="ECO:0000313" key="2">
    <source>
        <dbReference type="EMBL" id="PNF57883.1"/>
    </source>
</evidence>
<proteinExistence type="predicted"/>
<dbReference type="AlphaFoldDB" id="A0A2N8R9X0"/>
<dbReference type="RefSeq" id="WP_003279880.1">
    <property type="nucleotide sequence ID" value="NZ_CP036186.1"/>
</dbReference>
<name>A0A2N8R9X0_STUST</name>
<dbReference type="Proteomes" id="UP000236003">
    <property type="component" value="Unassembled WGS sequence"/>
</dbReference>
<comment type="caution">
    <text evidence="2">The sequence shown here is derived from an EMBL/GenBank/DDBJ whole genome shotgun (WGS) entry which is preliminary data.</text>
</comment>
<dbReference type="PANTHER" id="PTHR39586">
    <property type="entry name" value="CYTOPLASMIC PROTEIN-RELATED"/>
    <property type="match status" value="1"/>
</dbReference>
<dbReference type="Pfam" id="PF04287">
    <property type="entry name" value="DUF446"/>
    <property type="match status" value="1"/>
</dbReference>
<dbReference type="Gene3D" id="1.20.1440.40">
    <property type="entry name" value="YqcC-like"/>
    <property type="match status" value="1"/>
</dbReference>
<protein>
    <submittedName>
        <fullName evidence="2">Pseudouridine synthase</fullName>
    </submittedName>
</protein>
<evidence type="ECO:0000313" key="3">
    <source>
        <dbReference type="Proteomes" id="UP000236003"/>
    </source>
</evidence>
<dbReference type="EMBL" id="POUM01000019">
    <property type="protein sequence ID" value="PNF57883.1"/>
    <property type="molecule type" value="Genomic_DNA"/>
</dbReference>
<dbReference type="InterPro" id="IPR036814">
    <property type="entry name" value="YqcC-like_sf"/>
</dbReference>
<dbReference type="InterPro" id="IPR023376">
    <property type="entry name" value="YqcC-like_dom"/>
</dbReference>